<gene>
    <name evidence="6" type="ORF">ACFSKK_18395</name>
</gene>
<keyword evidence="7" id="KW-1185">Reference proteome</keyword>
<evidence type="ECO:0000259" key="5">
    <source>
        <dbReference type="Pfam" id="PF19906"/>
    </source>
</evidence>
<comment type="caution">
    <text evidence="6">The sequence shown here is derived from an EMBL/GenBank/DDBJ whole genome shotgun (WGS) entry which is preliminary data.</text>
</comment>
<dbReference type="Pfam" id="PF19906">
    <property type="entry name" value="CGDB"/>
    <property type="match status" value="1"/>
</dbReference>
<dbReference type="Proteomes" id="UP001597318">
    <property type="component" value="Unassembled WGS sequence"/>
</dbReference>
<accession>A0ABW5C009</accession>
<evidence type="ECO:0000256" key="2">
    <source>
        <dbReference type="ARBA" id="ARBA00023277"/>
    </source>
</evidence>
<evidence type="ECO:0000256" key="4">
    <source>
        <dbReference type="ARBA" id="ARBA00047208"/>
    </source>
</evidence>
<evidence type="ECO:0000313" key="6">
    <source>
        <dbReference type="EMBL" id="MFD2215657.1"/>
    </source>
</evidence>
<dbReference type="RefSeq" id="WP_247340432.1">
    <property type="nucleotide sequence ID" value="NZ_CP095550.1"/>
</dbReference>
<name>A0ABW5C009_9BACI</name>
<keyword evidence="2" id="KW-0119">Carbohydrate metabolism</keyword>
<evidence type="ECO:0000256" key="3">
    <source>
        <dbReference type="ARBA" id="ARBA00046336"/>
    </source>
</evidence>
<reference evidence="7" key="1">
    <citation type="journal article" date="2019" name="Int. J. Syst. Evol. Microbiol.">
        <title>The Global Catalogue of Microorganisms (GCM) 10K type strain sequencing project: providing services to taxonomists for standard genome sequencing and annotation.</title>
        <authorList>
            <consortium name="The Broad Institute Genomics Platform"/>
            <consortium name="The Broad Institute Genome Sequencing Center for Infectious Disease"/>
            <person name="Wu L."/>
            <person name="Ma J."/>
        </authorList>
    </citation>
    <scope>NUCLEOTIDE SEQUENCE [LARGE SCALE GENOMIC DNA]</scope>
    <source>
        <strain evidence="7">CGMCC 1.15474</strain>
    </source>
</reference>
<proteinExistence type="inferred from homology"/>
<sequence>MTFVMKLPFVDTVCDDSLVNTYVNEKKIGYEFQIRLSYYRGHYLSCIEELTIKVDDKQVDLNDLNFCLNGKEFTMGQIPYLISEFWNVNEPATIKVYQPGGLDEGEHTIDVTLLLRNAYMHVPGNTKNHNYAVLDSCGSKTLPVRKERKEIKVNE</sequence>
<evidence type="ECO:0000256" key="1">
    <source>
        <dbReference type="ARBA" id="ARBA00023239"/>
    </source>
</evidence>
<dbReference type="InterPro" id="IPR045959">
    <property type="entry name" value="CGDB"/>
</dbReference>
<evidence type="ECO:0000313" key="7">
    <source>
        <dbReference type="Proteomes" id="UP001597318"/>
    </source>
</evidence>
<comment type="similarity">
    <text evidence="3">Belongs to the C-glycoside deglycosidase beta subunit family.</text>
</comment>
<organism evidence="6 7">
    <name type="scientific">Metabacillus endolithicus</name>
    <dbReference type="NCBI Taxonomy" id="1535204"/>
    <lineage>
        <taxon>Bacteria</taxon>
        <taxon>Bacillati</taxon>
        <taxon>Bacillota</taxon>
        <taxon>Bacilli</taxon>
        <taxon>Bacillales</taxon>
        <taxon>Bacillaceae</taxon>
        <taxon>Metabacillus</taxon>
    </lineage>
</organism>
<dbReference type="EMBL" id="JBHUIK010000004">
    <property type="protein sequence ID" value="MFD2215657.1"/>
    <property type="molecule type" value="Genomic_DNA"/>
</dbReference>
<keyword evidence="1" id="KW-0456">Lyase</keyword>
<feature type="domain" description="C-glycoside deglycosidase beta subunit" evidence="5">
    <location>
        <begin position="12"/>
        <end position="119"/>
    </location>
</feature>
<protein>
    <recommendedName>
        <fullName evidence="4">C-deglycosylation enzyme beta subunit</fullName>
    </recommendedName>
</protein>